<comment type="caution">
    <text evidence="1">The sequence shown here is derived from an EMBL/GenBank/DDBJ whole genome shotgun (WGS) entry which is preliminary data.</text>
</comment>
<reference evidence="1" key="1">
    <citation type="journal article" date="2019" name="Sci. Rep.">
        <title>Draft genome of Tanacetum cinerariifolium, the natural source of mosquito coil.</title>
        <authorList>
            <person name="Yamashiro T."/>
            <person name="Shiraishi A."/>
            <person name="Satake H."/>
            <person name="Nakayama K."/>
        </authorList>
    </citation>
    <scope>NUCLEOTIDE SEQUENCE</scope>
</reference>
<sequence length="151" mass="17667">MMDIQSRSSPTRYEEASFDSFHRDKSVTLDYPYYYEEVKIDKYYAVPPPLPCFQPSQPHTNYGYESPDESDGVDIDSMIIAEYELYIEEVEGDFSLSKEDQEEECDEENLKEIWDITIEEVERLKQTLTPPDDTYDALATDSILDELFGRI</sequence>
<name>A0A699H4Z8_TANCI</name>
<evidence type="ECO:0000313" key="1">
    <source>
        <dbReference type="EMBL" id="GEX36486.1"/>
    </source>
</evidence>
<protein>
    <submittedName>
        <fullName evidence="1">Uncharacterized protein</fullName>
    </submittedName>
</protein>
<dbReference type="AlphaFoldDB" id="A0A699H4Z8"/>
<dbReference type="EMBL" id="BKCJ010104056">
    <property type="protein sequence ID" value="GEX36486.1"/>
    <property type="molecule type" value="Genomic_DNA"/>
</dbReference>
<organism evidence="1">
    <name type="scientific">Tanacetum cinerariifolium</name>
    <name type="common">Dalmatian daisy</name>
    <name type="synonym">Chrysanthemum cinerariifolium</name>
    <dbReference type="NCBI Taxonomy" id="118510"/>
    <lineage>
        <taxon>Eukaryota</taxon>
        <taxon>Viridiplantae</taxon>
        <taxon>Streptophyta</taxon>
        <taxon>Embryophyta</taxon>
        <taxon>Tracheophyta</taxon>
        <taxon>Spermatophyta</taxon>
        <taxon>Magnoliopsida</taxon>
        <taxon>eudicotyledons</taxon>
        <taxon>Gunneridae</taxon>
        <taxon>Pentapetalae</taxon>
        <taxon>asterids</taxon>
        <taxon>campanulids</taxon>
        <taxon>Asterales</taxon>
        <taxon>Asteraceae</taxon>
        <taxon>Asteroideae</taxon>
        <taxon>Anthemideae</taxon>
        <taxon>Anthemidinae</taxon>
        <taxon>Tanacetum</taxon>
    </lineage>
</organism>
<gene>
    <name evidence="1" type="ORF">Tci_308461</name>
</gene>
<accession>A0A699H4Z8</accession>
<proteinExistence type="predicted"/>